<dbReference type="PANTHER" id="PTHR19211:SF14">
    <property type="entry name" value="ATP-BINDING CASSETTE SUB-FAMILY F MEMBER 1"/>
    <property type="match status" value="1"/>
</dbReference>
<organism evidence="5 6">
    <name type="scientific">Faecalibaculum rodentium</name>
    <dbReference type="NCBI Taxonomy" id="1702221"/>
    <lineage>
        <taxon>Bacteria</taxon>
        <taxon>Bacillati</taxon>
        <taxon>Bacillota</taxon>
        <taxon>Erysipelotrichia</taxon>
        <taxon>Erysipelotrichales</taxon>
        <taxon>Erysipelotrichaceae</taxon>
        <taxon>Faecalibaculum</taxon>
    </lineage>
</organism>
<dbReference type="KEGG" id="fro:AALO17_27290"/>
<keyword evidence="1" id="KW-0677">Repeat</keyword>
<evidence type="ECO:0000259" key="4">
    <source>
        <dbReference type="PROSITE" id="PS50893"/>
    </source>
</evidence>
<dbReference type="InterPro" id="IPR003593">
    <property type="entry name" value="AAA+_ATPase"/>
</dbReference>
<evidence type="ECO:0000256" key="3">
    <source>
        <dbReference type="ARBA" id="ARBA00022840"/>
    </source>
</evidence>
<dbReference type="PATRIC" id="fig|1702221.3.peg.2658"/>
<dbReference type="InterPro" id="IPR003439">
    <property type="entry name" value="ABC_transporter-like_ATP-bd"/>
</dbReference>
<dbReference type="GeneID" id="78479195"/>
<keyword evidence="2" id="KW-0547">Nucleotide-binding</keyword>
<accession>A0A140DYY6</accession>
<dbReference type="PROSITE" id="PS00211">
    <property type="entry name" value="ABC_TRANSPORTER_1"/>
    <property type="match status" value="2"/>
</dbReference>
<dbReference type="InterPro" id="IPR027417">
    <property type="entry name" value="P-loop_NTPase"/>
</dbReference>
<dbReference type="RefSeq" id="WP_067559894.1">
    <property type="nucleotide sequence ID" value="NZ_CAMTBT010000005.1"/>
</dbReference>
<dbReference type="SMART" id="SM00382">
    <property type="entry name" value="AAA"/>
    <property type="match status" value="2"/>
</dbReference>
<dbReference type="InterPro" id="IPR050611">
    <property type="entry name" value="ABCF"/>
</dbReference>
<dbReference type="Gene3D" id="3.40.50.300">
    <property type="entry name" value="P-loop containing nucleotide triphosphate hydrolases"/>
    <property type="match status" value="2"/>
</dbReference>
<dbReference type="GO" id="GO:0016887">
    <property type="term" value="F:ATP hydrolysis activity"/>
    <property type="evidence" value="ECO:0007669"/>
    <property type="project" value="InterPro"/>
</dbReference>
<dbReference type="InterPro" id="IPR017871">
    <property type="entry name" value="ABC_transporter-like_CS"/>
</dbReference>
<dbReference type="GO" id="GO:0005524">
    <property type="term" value="F:ATP binding"/>
    <property type="evidence" value="ECO:0007669"/>
    <property type="project" value="UniProtKB-KW"/>
</dbReference>
<gene>
    <name evidence="5" type="ORF">AALO17_27290</name>
</gene>
<evidence type="ECO:0000256" key="2">
    <source>
        <dbReference type="ARBA" id="ARBA00022741"/>
    </source>
</evidence>
<dbReference type="CDD" id="cd03221">
    <property type="entry name" value="ABCF_EF-3"/>
    <property type="match status" value="1"/>
</dbReference>
<reference evidence="5 6" key="1">
    <citation type="journal article" date="2016" name="Gut Pathog.">
        <title>Whole genome sequencing of "Faecalibaculum rodentium" ALO17, isolated from C57BL/6J laboratory mouse feces.</title>
        <authorList>
            <person name="Lim S."/>
            <person name="Chang D.H."/>
            <person name="Ahn S."/>
            <person name="Kim B.C."/>
        </authorList>
    </citation>
    <scope>NUCLEOTIDE SEQUENCE [LARGE SCALE GENOMIC DNA]</scope>
    <source>
        <strain evidence="5 6">Alo17</strain>
    </source>
</reference>
<dbReference type="PROSITE" id="PS50893">
    <property type="entry name" value="ABC_TRANSPORTER_2"/>
    <property type="match status" value="1"/>
</dbReference>
<dbReference type="EMBL" id="CP011391">
    <property type="protein sequence ID" value="AMK55863.1"/>
    <property type="molecule type" value="Genomic_DNA"/>
</dbReference>
<protein>
    <recommendedName>
        <fullName evidence="4">ABC transporter domain-containing protein</fullName>
    </recommendedName>
</protein>
<proteinExistence type="predicted"/>
<keyword evidence="3" id="KW-0067">ATP-binding</keyword>
<name>A0A140DYY6_9FIRM</name>
<keyword evidence="6" id="KW-1185">Reference proteome</keyword>
<sequence>MLELRNLTIQLDREDRYLVKDLTLSLAAGEKAVLMGEEGNGKSTLLKAILHQAGWCTVTGDIRLEGPVGYLPQFPAVEGTLAALFGSLPVWDHVEVLASLGIEYDSLFSTQLFSTLSGGEKVRYFLLSLLMQDPDILLLDEPGNDLDIDTLEWLEQFLVLCPQTVLFVSHDETLIERVHPTILHLEQLHRKSIPRLTRSSLSWPDYIRQRQQSMDHQDQVAAGQRRDHEAKMARWRRIHDAIEHRQNTATRQDPRKAAALKRKLKSVNAAGRRYEKERASFQEFSDAEEAILTRFDPGIQVPAGKNILEWQGSVVAGSQILCQKVFLSVKGPGILGITGHNGAGKSTLLRQLHSILKERPDLRVGYMPQDYREILDLSVSAADFLKDWPEARTRLGSMRFTSGEMNSAMGSLSGGQQAKILFLKMVLDKCNVLLLDEPTRNFSPLSAPVIRQALKDFGGRIILVSHDRKLLQICDEVLELTPDGLIPDRRFAQD</sequence>
<dbReference type="OrthoDB" id="9801441at2"/>
<dbReference type="Proteomes" id="UP000069771">
    <property type="component" value="Chromosome"/>
</dbReference>
<dbReference type="Pfam" id="PF00005">
    <property type="entry name" value="ABC_tran"/>
    <property type="match status" value="2"/>
</dbReference>
<dbReference type="STRING" id="1702221.AALO17_27290"/>
<evidence type="ECO:0000313" key="6">
    <source>
        <dbReference type="Proteomes" id="UP000069771"/>
    </source>
</evidence>
<dbReference type="AlphaFoldDB" id="A0A140DYY6"/>
<feature type="domain" description="ABC transporter" evidence="4">
    <location>
        <begin position="2"/>
        <end position="212"/>
    </location>
</feature>
<dbReference type="SUPFAM" id="SSF52540">
    <property type="entry name" value="P-loop containing nucleoside triphosphate hydrolases"/>
    <property type="match status" value="2"/>
</dbReference>
<evidence type="ECO:0000313" key="5">
    <source>
        <dbReference type="EMBL" id="AMK55863.1"/>
    </source>
</evidence>
<dbReference type="PANTHER" id="PTHR19211">
    <property type="entry name" value="ATP-BINDING TRANSPORT PROTEIN-RELATED"/>
    <property type="match status" value="1"/>
</dbReference>
<evidence type="ECO:0000256" key="1">
    <source>
        <dbReference type="ARBA" id="ARBA00022737"/>
    </source>
</evidence>